<sequence length="100" mass="11293">MYMNPNRFPIFFCLLAVSFSLSKNVNAQTPVTPQEPINQDKMECYSIPTEIDGLEFEKSLKCITKDSICYVLRGVGISCVPRNGKYPPELPNLTPTKTYP</sequence>
<keyword evidence="3" id="KW-1185">Reference proteome</keyword>
<evidence type="ECO:0000256" key="1">
    <source>
        <dbReference type="SAM" id="SignalP"/>
    </source>
</evidence>
<organism evidence="2 3">
    <name type="scientific">Leptospira kobayashii</name>
    <dbReference type="NCBI Taxonomy" id="1917830"/>
    <lineage>
        <taxon>Bacteria</taxon>
        <taxon>Pseudomonadati</taxon>
        <taxon>Spirochaetota</taxon>
        <taxon>Spirochaetia</taxon>
        <taxon>Leptospirales</taxon>
        <taxon>Leptospiraceae</taxon>
        <taxon>Leptospira</taxon>
    </lineage>
</organism>
<protein>
    <submittedName>
        <fullName evidence="2">Uncharacterized protein</fullName>
    </submittedName>
</protein>
<dbReference type="Proteomes" id="UP000245263">
    <property type="component" value="Chromosome 1"/>
</dbReference>
<evidence type="ECO:0000313" key="2">
    <source>
        <dbReference type="EMBL" id="BDA80509.1"/>
    </source>
</evidence>
<feature type="chain" id="PRO_5046418909" evidence="1">
    <location>
        <begin position="28"/>
        <end position="100"/>
    </location>
</feature>
<accession>A0ABN6KGY5</accession>
<keyword evidence="1" id="KW-0732">Signal</keyword>
<name>A0ABN6KGY5_9LEPT</name>
<reference evidence="2 3" key="1">
    <citation type="submission" date="2021-08" db="EMBL/GenBank/DDBJ databases">
        <title>Complete genome sequence of Leptospira kobayashii strain E30.</title>
        <authorList>
            <person name="Nakao R."/>
            <person name="Nakamura S."/>
            <person name="Masuzawa T."/>
            <person name="Koizumi N."/>
        </authorList>
    </citation>
    <scope>NUCLEOTIDE SEQUENCE [LARGE SCALE GENOMIC DNA]</scope>
    <source>
        <strain evidence="2 3">E30</strain>
    </source>
</reference>
<feature type="signal peptide" evidence="1">
    <location>
        <begin position="1"/>
        <end position="27"/>
    </location>
</feature>
<evidence type="ECO:0000313" key="3">
    <source>
        <dbReference type="Proteomes" id="UP000245263"/>
    </source>
</evidence>
<proteinExistence type="predicted"/>
<dbReference type="EMBL" id="AP025028">
    <property type="protein sequence ID" value="BDA80509.1"/>
    <property type="molecule type" value="Genomic_DNA"/>
</dbReference>
<gene>
    <name evidence="2" type="ORF">LPTSP3_g34390</name>
</gene>